<reference evidence="1 3" key="2">
    <citation type="journal article" date="2014" name="BMC Genomics">
        <title>An improved genome release (version Mt4.0) for the model legume Medicago truncatula.</title>
        <authorList>
            <person name="Tang H."/>
            <person name="Krishnakumar V."/>
            <person name="Bidwell S."/>
            <person name="Rosen B."/>
            <person name="Chan A."/>
            <person name="Zhou S."/>
            <person name="Gentzbittel L."/>
            <person name="Childs K.L."/>
            <person name="Yandell M."/>
            <person name="Gundlach H."/>
            <person name="Mayer K.F."/>
            <person name="Schwartz D.C."/>
            <person name="Town C.D."/>
        </authorList>
    </citation>
    <scope>GENOME REANNOTATION</scope>
    <source>
        <strain evidence="1">A17</strain>
        <strain evidence="2 3">cv. Jemalong A17</strain>
    </source>
</reference>
<keyword evidence="3" id="KW-1185">Reference proteome</keyword>
<proteinExistence type="predicted"/>
<name>A0A072TRK6_MEDTR</name>
<sequence length="207" mass="23584">MALHAKKLLIGILNVLKAKFIPTIPILYNEAGEVTLPEPTSVTEQVNSHSDIPSSSITNNLAPPDSLTPINFSIFNLTLSKPPPCWSNDGYNDNLDGFNSFSPKKFLQKLGFKILLKVKTLLDERSQIDSFEENDHEWDELRSQVHEFLVKLKESRREKVRANKDALRSGFFRYSKLDRQSFKESSYFAKISPLQKLCRSSLNHGET</sequence>
<dbReference type="Proteomes" id="UP000002051">
    <property type="component" value="Chromosome 8"/>
</dbReference>
<dbReference type="HOGENOM" id="CLU_1328122_0_0_1"/>
<accession>A0A072TRK6</accession>
<reference evidence="1 3" key="1">
    <citation type="journal article" date="2011" name="Nature">
        <title>The Medicago genome provides insight into the evolution of rhizobial symbioses.</title>
        <authorList>
            <person name="Young N.D."/>
            <person name="Debelle F."/>
            <person name="Oldroyd G.E."/>
            <person name="Geurts R."/>
            <person name="Cannon S.B."/>
            <person name="Udvardi M.K."/>
            <person name="Benedito V.A."/>
            <person name="Mayer K.F."/>
            <person name="Gouzy J."/>
            <person name="Schoof H."/>
            <person name="Van de Peer Y."/>
            <person name="Proost S."/>
            <person name="Cook D.R."/>
            <person name="Meyers B.C."/>
            <person name="Spannagl M."/>
            <person name="Cheung F."/>
            <person name="De Mita S."/>
            <person name="Krishnakumar V."/>
            <person name="Gundlach H."/>
            <person name="Zhou S."/>
            <person name="Mudge J."/>
            <person name="Bharti A.K."/>
            <person name="Murray J.D."/>
            <person name="Naoumkina M.A."/>
            <person name="Rosen B."/>
            <person name="Silverstein K.A."/>
            <person name="Tang H."/>
            <person name="Rombauts S."/>
            <person name="Zhao P.X."/>
            <person name="Zhou P."/>
            <person name="Barbe V."/>
            <person name="Bardou P."/>
            <person name="Bechner M."/>
            <person name="Bellec A."/>
            <person name="Berger A."/>
            <person name="Berges H."/>
            <person name="Bidwell S."/>
            <person name="Bisseling T."/>
            <person name="Choisne N."/>
            <person name="Couloux A."/>
            <person name="Denny R."/>
            <person name="Deshpande S."/>
            <person name="Dai X."/>
            <person name="Doyle J.J."/>
            <person name="Dudez A.M."/>
            <person name="Farmer A.D."/>
            <person name="Fouteau S."/>
            <person name="Franken C."/>
            <person name="Gibelin C."/>
            <person name="Gish J."/>
            <person name="Goldstein S."/>
            <person name="Gonzalez A.J."/>
            <person name="Green P.J."/>
            <person name="Hallab A."/>
            <person name="Hartog M."/>
            <person name="Hua A."/>
            <person name="Humphray S.J."/>
            <person name="Jeong D.H."/>
            <person name="Jing Y."/>
            <person name="Jocker A."/>
            <person name="Kenton S.M."/>
            <person name="Kim D.J."/>
            <person name="Klee K."/>
            <person name="Lai H."/>
            <person name="Lang C."/>
            <person name="Lin S."/>
            <person name="Macmil S.L."/>
            <person name="Magdelenat G."/>
            <person name="Matthews L."/>
            <person name="McCorrison J."/>
            <person name="Monaghan E.L."/>
            <person name="Mun J.H."/>
            <person name="Najar F.Z."/>
            <person name="Nicholson C."/>
            <person name="Noirot C."/>
            <person name="O'Bleness M."/>
            <person name="Paule C.R."/>
            <person name="Poulain J."/>
            <person name="Prion F."/>
            <person name="Qin B."/>
            <person name="Qu C."/>
            <person name="Retzel E.F."/>
            <person name="Riddle C."/>
            <person name="Sallet E."/>
            <person name="Samain S."/>
            <person name="Samson N."/>
            <person name="Sanders I."/>
            <person name="Saurat O."/>
            <person name="Scarpelli C."/>
            <person name="Schiex T."/>
            <person name="Segurens B."/>
            <person name="Severin A.J."/>
            <person name="Sherrier D.J."/>
            <person name="Shi R."/>
            <person name="Sims S."/>
            <person name="Singer S.R."/>
            <person name="Sinharoy S."/>
            <person name="Sterck L."/>
            <person name="Viollet A."/>
            <person name="Wang B.B."/>
            <person name="Wang K."/>
            <person name="Wang M."/>
            <person name="Wang X."/>
            <person name="Warfsmann J."/>
            <person name="Weissenbach J."/>
            <person name="White D.D."/>
            <person name="White J.D."/>
            <person name="Wiley G.B."/>
            <person name="Wincker P."/>
            <person name="Xing Y."/>
            <person name="Yang L."/>
            <person name="Yao Z."/>
            <person name="Ying F."/>
            <person name="Zhai J."/>
            <person name="Zhou L."/>
            <person name="Zuber A."/>
            <person name="Denarie J."/>
            <person name="Dixon R.A."/>
            <person name="May G.D."/>
            <person name="Schwartz D.C."/>
            <person name="Rogers J."/>
            <person name="Quetier F."/>
            <person name="Town C.D."/>
            <person name="Roe B.A."/>
        </authorList>
    </citation>
    <scope>NUCLEOTIDE SEQUENCE [LARGE SCALE GENOMIC DNA]</scope>
    <source>
        <strain evidence="1">A17</strain>
        <strain evidence="2 3">cv. Jemalong A17</strain>
    </source>
</reference>
<organism evidence="1 3">
    <name type="scientific">Medicago truncatula</name>
    <name type="common">Barrel medic</name>
    <name type="synonym">Medicago tribuloides</name>
    <dbReference type="NCBI Taxonomy" id="3880"/>
    <lineage>
        <taxon>Eukaryota</taxon>
        <taxon>Viridiplantae</taxon>
        <taxon>Streptophyta</taxon>
        <taxon>Embryophyta</taxon>
        <taxon>Tracheophyta</taxon>
        <taxon>Spermatophyta</taxon>
        <taxon>Magnoliopsida</taxon>
        <taxon>eudicotyledons</taxon>
        <taxon>Gunneridae</taxon>
        <taxon>Pentapetalae</taxon>
        <taxon>rosids</taxon>
        <taxon>fabids</taxon>
        <taxon>Fabales</taxon>
        <taxon>Fabaceae</taxon>
        <taxon>Papilionoideae</taxon>
        <taxon>50 kb inversion clade</taxon>
        <taxon>NPAAA clade</taxon>
        <taxon>Hologalegina</taxon>
        <taxon>IRL clade</taxon>
        <taxon>Trifolieae</taxon>
        <taxon>Medicago</taxon>
    </lineage>
</organism>
<evidence type="ECO:0000313" key="1">
    <source>
        <dbReference type="EMBL" id="KEH19458.1"/>
    </source>
</evidence>
<reference evidence="2" key="3">
    <citation type="submission" date="2015-04" db="UniProtKB">
        <authorList>
            <consortium name="EnsemblPlants"/>
        </authorList>
    </citation>
    <scope>IDENTIFICATION</scope>
    <source>
        <strain evidence="2">cv. Jemalong A17</strain>
    </source>
</reference>
<dbReference type="AlphaFoldDB" id="A0A072TRK6"/>
<evidence type="ECO:0000313" key="2">
    <source>
        <dbReference type="EnsemblPlants" id="KEH19458"/>
    </source>
</evidence>
<dbReference type="EMBL" id="CM001224">
    <property type="protein sequence ID" value="KEH19458.1"/>
    <property type="molecule type" value="Genomic_DNA"/>
</dbReference>
<protein>
    <submittedName>
        <fullName evidence="1 2">Uncharacterized protein</fullName>
    </submittedName>
</protein>
<gene>
    <name evidence="1" type="ordered locus">MTR_8g059495</name>
</gene>
<evidence type="ECO:0000313" key="3">
    <source>
        <dbReference type="Proteomes" id="UP000002051"/>
    </source>
</evidence>
<dbReference type="EnsemblPlants" id="KEH19458">
    <property type="protein sequence ID" value="KEH19458"/>
    <property type="gene ID" value="MTR_8g059495"/>
</dbReference>